<evidence type="ECO:0000313" key="1">
    <source>
        <dbReference type="EMBL" id="PWZ02248.1"/>
    </source>
</evidence>
<sequence length="54" mass="6130">MQLVFPSMHLSRYAAIDQASRGHADEDCRRDKGMVRPGQRSGLRCINKMHLMAS</sequence>
<reference evidence="1 2" key="1">
    <citation type="journal article" date="2018" name="Mol. Biol. Evol.">
        <title>Broad Genomic Sampling Reveals a Smut Pathogenic Ancestry of the Fungal Clade Ustilaginomycotina.</title>
        <authorList>
            <person name="Kijpornyongpan T."/>
            <person name="Mondo S.J."/>
            <person name="Barry K."/>
            <person name="Sandor L."/>
            <person name="Lee J."/>
            <person name="Lipzen A."/>
            <person name="Pangilinan J."/>
            <person name="LaButti K."/>
            <person name="Hainaut M."/>
            <person name="Henrissat B."/>
            <person name="Grigoriev I.V."/>
            <person name="Spatafora J.W."/>
            <person name="Aime M.C."/>
        </authorList>
    </citation>
    <scope>NUCLEOTIDE SEQUENCE [LARGE SCALE GENOMIC DNA]</scope>
    <source>
        <strain evidence="1 2">MCA 3645</strain>
    </source>
</reference>
<proteinExistence type="predicted"/>
<organism evidence="1 2">
    <name type="scientific">Testicularia cyperi</name>
    <dbReference type="NCBI Taxonomy" id="1882483"/>
    <lineage>
        <taxon>Eukaryota</taxon>
        <taxon>Fungi</taxon>
        <taxon>Dikarya</taxon>
        <taxon>Basidiomycota</taxon>
        <taxon>Ustilaginomycotina</taxon>
        <taxon>Ustilaginomycetes</taxon>
        <taxon>Ustilaginales</taxon>
        <taxon>Anthracoideaceae</taxon>
        <taxon>Testicularia</taxon>
    </lineage>
</organism>
<name>A0A317XWH6_9BASI</name>
<gene>
    <name evidence="1" type="ORF">BCV70DRAFT_198522</name>
</gene>
<accession>A0A317XWH6</accession>
<dbReference type="Proteomes" id="UP000246740">
    <property type="component" value="Unassembled WGS sequence"/>
</dbReference>
<dbReference type="InParanoid" id="A0A317XWH6"/>
<evidence type="ECO:0000313" key="2">
    <source>
        <dbReference type="Proteomes" id="UP000246740"/>
    </source>
</evidence>
<protein>
    <submittedName>
        <fullName evidence="1">Uncharacterized protein</fullName>
    </submittedName>
</protein>
<dbReference type="AlphaFoldDB" id="A0A317XWH6"/>
<keyword evidence="2" id="KW-1185">Reference proteome</keyword>
<dbReference type="EMBL" id="KZ819189">
    <property type="protein sequence ID" value="PWZ02248.1"/>
    <property type="molecule type" value="Genomic_DNA"/>
</dbReference>